<dbReference type="AlphaFoldDB" id="A0A0F9V736"/>
<feature type="domain" description="DUF7919" evidence="1">
    <location>
        <begin position="28"/>
        <end position="128"/>
    </location>
</feature>
<protein>
    <recommendedName>
        <fullName evidence="1">DUF7919 domain-containing protein</fullName>
    </recommendedName>
</protein>
<dbReference type="InterPro" id="IPR057679">
    <property type="entry name" value="DUF7919"/>
</dbReference>
<evidence type="ECO:0000259" key="1">
    <source>
        <dbReference type="Pfam" id="PF25535"/>
    </source>
</evidence>
<evidence type="ECO:0000313" key="2">
    <source>
        <dbReference type="EMBL" id="KKN69316.1"/>
    </source>
</evidence>
<organism evidence="2">
    <name type="scientific">marine sediment metagenome</name>
    <dbReference type="NCBI Taxonomy" id="412755"/>
    <lineage>
        <taxon>unclassified sequences</taxon>
        <taxon>metagenomes</taxon>
        <taxon>ecological metagenomes</taxon>
    </lineage>
</organism>
<dbReference type="EMBL" id="LAZR01000428">
    <property type="protein sequence ID" value="KKN69316.1"/>
    <property type="molecule type" value="Genomic_DNA"/>
</dbReference>
<gene>
    <name evidence="2" type="ORF">LCGC14_0441750</name>
</gene>
<dbReference type="Pfam" id="PF25535">
    <property type="entry name" value="DUF7919"/>
    <property type="match status" value="1"/>
</dbReference>
<comment type="caution">
    <text evidence="2">The sequence shown here is derived from an EMBL/GenBank/DDBJ whole genome shotgun (WGS) entry which is preliminary data.</text>
</comment>
<sequence>MKASEIEEDMKRMQDSLNKFAIEGGHPTREYKPVAVGYLDITEDYQKGPVSQNFINKLRIIYNTGAVLMTAGHHDCEFCIDKGNYKNKATSSCEKTIVDEENNIEYKFPQMIFHYIEEHGYQPPEEFVLFILTTDINVTVLGVKR</sequence>
<name>A0A0F9V736_9ZZZZ</name>
<accession>A0A0F9V736</accession>
<reference evidence="2" key="1">
    <citation type="journal article" date="2015" name="Nature">
        <title>Complex archaea that bridge the gap between prokaryotes and eukaryotes.</title>
        <authorList>
            <person name="Spang A."/>
            <person name="Saw J.H."/>
            <person name="Jorgensen S.L."/>
            <person name="Zaremba-Niedzwiedzka K."/>
            <person name="Martijn J."/>
            <person name="Lind A.E."/>
            <person name="van Eijk R."/>
            <person name="Schleper C."/>
            <person name="Guy L."/>
            <person name="Ettema T.J."/>
        </authorList>
    </citation>
    <scope>NUCLEOTIDE SEQUENCE</scope>
</reference>
<proteinExistence type="predicted"/>